<evidence type="ECO:0000256" key="1">
    <source>
        <dbReference type="ARBA" id="ARBA00004123"/>
    </source>
</evidence>
<organism evidence="11 12">
    <name type="scientific">Cryptotermes secundus</name>
    <dbReference type="NCBI Taxonomy" id="105785"/>
    <lineage>
        <taxon>Eukaryota</taxon>
        <taxon>Metazoa</taxon>
        <taxon>Ecdysozoa</taxon>
        <taxon>Arthropoda</taxon>
        <taxon>Hexapoda</taxon>
        <taxon>Insecta</taxon>
        <taxon>Pterygota</taxon>
        <taxon>Neoptera</taxon>
        <taxon>Polyneoptera</taxon>
        <taxon>Dictyoptera</taxon>
        <taxon>Blattodea</taxon>
        <taxon>Blattoidea</taxon>
        <taxon>Termitoidae</taxon>
        <taxon>Kalotermitidae</taxon>
        <taxon>Cryptotermitinae</taxon>
        <taxon>Cryptotermes</taxon>
    </lineage>
</organism>
<dbReference type="PROSITE" id="PS50157">
    <property type="entry name" value="ZINC_FINGER_C2H2_2"/>
    <property type="match status" value="3"/>
</dbReference>
<keyword evidence="6" id="KW-0805">Transcription regulation</keyword>
<feature type="non-terminal residue" evidence="11">
    <location>
        <position position="262"/>
    </location>
</feature>
<feature type="domain" description="C2H2-type" evidence="10">
    <location>
        <begin position="202"/>
        <end position="229"/>
    </location>
</feature>
<dbReference type="SUPFAM" id="SSF57667">
    <property type="entry name" value="beta-beta-alpha zinc fingers"/>
    <property type="match status" value="2"/>
</dbReference>
<keyword evidence="2" id="KW-0479">Metal-binding</keyword>
<feature type="domain" description="C2H2-type" evidence="10">
    <location>
        <begin position="230"/>
        <end position="257"/>
    </location>
</feature>
<dbReference type="PANTHER" id="PTHR24394:SF48">
    <property type="entry name" value="ZINC FINGER PROTEIN 771"/>
    <property type="match status" value="1"/>
</dbReference>
<evidence type="ECO:0000256" key="7">
    <source>
        <dbReference type="ARBA" id="ARBA00023163"/>
    </source>
</evidence>
<evidence type="ECO:0000259" key="10">
    <source>
        <dbReference type="PROSITE" id="PS50157"/>
    </source>
</evidence>
<dbReference type="PANTHER" id="PTHR24394">
    <property type="entry name" value="ZINC FINGER PROTEIN"/>
    <property type="match status" value="1"/>
</dbReference>
<dbReference type="GO" id="GO:0003677">
    <property type="term" value="F:DNA binding"/>
    <property type="evidence" value="ECO:0007669"/>
    <property type="project" value="UniProtKB-KW"/>
</dbReference>
<reference evidence="11 12" key="1">
    <citation type="submission" date="2017-12" db="EMBL/GenBank/DDBJ databases">
        <title>Hemimetabolous genomes reveal molecular basis of termite eusociality.</title>
        <authorList>
            <person name="Harrison M.C."/>
            <person name="Jongepier E."/>
            <person name="Robertson H.M."/>
            <person name="Arning N."/>
            <person name="Bitard-Feildel T."/>
            <person name="Chao H."/>
            <person name="Childers C.P."/>
            <person name="Dinh H."/>
            <person name="Doddapaneni H."/>
            <person name="Dugan S."/>
            <person name="Gowin J."/>
            <person name="Greiner C."/>
            <person name="Han Y."/>
            <person name="Hu H."/>
            <person name="Hughes D.S.T."/>
            <person name="Huylmans A.-K."/>
            <person name="Kemena C."/>
            <person name="Kremer L.P.M."/>
            <person name="Lee S.L."/>
            <person name="Lopez-Ezquerra A."/>
            <person name="Mallet L."/>
            <person name="Monroy-Kuhn J.M."/>
            <person name="Moser A."/>
            <person name="Murali S.C."/>
            <person name="Muzny D.M."/>
            <person name="Otani S."/>
            <person name="Piulachs M.-D."/>
            <person name="Poelchau M."/>
            <person name="Qu J."/>
            <person name="Schaub F."/>
            <person name="Wada-Katsumata A."/>
            <person name="Worley K.C."/>
            <person name="Xie Q."/>
            <person name="Ylla G."/>
            <person name="Poulsen M."/>
            <person name="Gibbs R.A."/>
            <person name="Schal C."/>
            <person name="Richards S."/>
            <person name="Belles X."/>
            <person name="Korb J."/>
            <person name="Bornberg-Bauer E."/>
        </authorList>
    </citation>
    <scope>NUCLEOTIDE SEQUENCE [LARGE SCALE GENOMIC DNA]</scope>
    <source>
        <tissue evidence="11">Whole body</tissue>
    </source>
</reference>
<feature type="domain" description="C2H2-type" evidence="10">
    <location>
        <begin position="179"/>
        <end position="201"/>
    </location>
</feature>
<dbReference type="EMBL" id="NEVH01016302">
    <property type="protein sequence ID" value="PNF25810.1"/>
    <property type="molecule type" value="Genomic_DNA"/>
</dbReference>
<keyword evidence="5" id="KW-0862">Zinc</keyword>
<dbReference type="InterPro" id="IPR036236">
    <property type="entry name" value="Znf_C2H2_sf"/>
</dbReference>
<dbReference type="Pfam" id="PF00096">
    <property type="entry name" value="zf-C2H2"/>
    <property type="match status" value="3"/>
</dbReference>
<evidence type="ECO:0000313" key="12">
    <source>
        <dbReference type="Proteomes" id="UP000235965"/>
    </source>
</evidence>
<dbReference type="PROSITE" id="PS00028">
    <property type="entry name" value="ZINC_FINGER_C2H2_1"/>
    <property type="match status" value="2"/>
</dbReference>
<comment type="subcellular location">
    <subcellularLocation>
        <location evidence="1">Nucleus</location>
    </subcellularLocation>
</comment>
<evidence type="ECO:0000256" key="8">
    <source>
        <dbReference type="ARBA" id="ARBA00023242"/>
    </source>
</evidence>
<dbReference type="Gene3D" id="3.30.160.60">
    <property type="entry name" value="Classic Zinc Finger"/>
    <property type="match status" value="3"/>
</dbReference>
<name>A0A2J7QB48_9NEOP</name>
<keyword evidence="7" id="KW-0804">Transcription</keyword>
<evidence type="ECO:0000313" key="11">
    <source>
        <dbReference type="EMBL" id="PNF25810.1"/>
    </source>
</evidence>
<dbReference type="Proteomes" id="UP000235965">
    <property type="component" value="Unassembled WGS sequence"/>
</dbReference>
<keyword evidence="8" id="KW-0539">Nucleus</keyword>
<dbReference type="FunFam" id="3.30.160.60:FF:000065">
    <property type="entry name" value="B-cell CLL/lymphoma 6, member B"/>
    <property type="match status" value="1"/>
</dbReference>
<keyword evidence="12" id="KW-1185">Reference proteome</keyword>
<dbReference type="SMART" id="SM00355">
    <property type="entry name" value="ZnF_C2H2"/>
    <property type="match status" value="3"/>
</dbReference>
<accession>A0A2J7QB48</accession>
<evidence type="ECO:0000256" key="4">
    <source>
        <dbReference type="ARBA" id="ARBA00022771"/>
    </source>
</evidence>
<proteinExistence type="predicted"/>
<comment type="caution">
    <text evidence="11">The sequence shown here is derived from an EMBL/GenBank/DDBJ whole genome shotgun (WGS) entry which is preliminary data.</text>
</comment>
<sequence length="262" mass="29955">MPLQVKNENEPNMADITELQSVSCGKTYHTFSDSQNLQTYIKEERDPLSLTFPVIKTKTEHNIADITKLQPVSCGENYHTFSDNHYLETDIKEEEDPLSITSPVVKTESERVAVKEETESPARPHTLLGIEPHTEKFCSTGKEYMSSGHNAVDTSDNLLIHHESMKTHEQGHTRGHDVCKKSFIHKATLKRHLRVHSGERPYSCNVCKKSFGQQCHLNRHVRVHSGEHPYPCSVCRKCFRDNSALNKHMRVHDGERPYPCNV</sequence>
<evidence type="ECO:0000256" key="6">
    <source>
        <dbReference type="ARBA" id="ARBA00023015"/>
    </source>
</evidence>
<dbReference type="FunFam" id="3.30.160.60:FF:000446">
    <property type="entry name" value="Zinc finger protein"/>
    <property type="match status" value="1"/>
</dbReference>
<dbReference type="InterPro" id="IPR013087">
    <property type="entry name" value="Znf_C2H2_type"/>
</dbReference>
<dbReference type="FunFam" id="3.30.160.60:FF:000710">
    <property type="entry name" value="Zinc finger protein 768"/>
    <property type="match status" value="1"/>
</dbReference>
<dbReference type="GO" id="GO:0008270">
    <property type="term" value="F:zinc ion binding"/>
    <property type="evidence" value="ECO:0007669"/>
    <property type="project" value="UniProtKB-KW"/>
</dbReference>
<evidence type="ECO:0000256" key="5">
    <source>
        <dbReference type="ARBA" id="ARBA00022833"/>
    </source>
</evidence>
<keyword evidence="4 9" id="KW-0863">Zinc-finger</keyword>
<evidence type="ECO:0000256" key="9">
    <source>
        <dbReference type="PROSITE-ProRule" id="PRU00042"/>
    </source>
</evidence>
<dbReference type="AlphaFoldDB" id="A0A2J7QB48"/>
<evidence type="ECO:0000256" key="3">
    <source>
        <dbReference type="ARBA" id="ARBA00022737"/>
    </source>
</evidence>
<keyword evidence="3" id="KW-0677">Repeat</keyword>
<dbReference type="GO" id="GO:0000981">
    <property type="term" value="F:DNA-binding transcription factor activity, RNA polymerase II-specific"/>
    <property type="evidence" value="ECO:0007669"/>
    <property type="project" value="TreeGrafter"/>
</dbReference>
<gene>
    <name evidence="11" type="ORF">B7P43_G11739</name>
</gene>
<dbReference type="OrthoDB" id="5977552at2759"/>
<evidence type="ECO:0000256" key="2">
    <source>
        <dbReference type="ARBA" id="ARBA00022723"/>
    </source>
</evidence>
<dbReference type="GO" id="GO:0005634">
    <property type="term" value="C:nucleus"/>
    <property type="evidence" value="ECO:0007669"/>
    <property type="project" value="UniProtKB-SubCell"/>
</dbReference>
<protein>
    <recommendedName>
        <fullName evidence="10">C2H2-type domain-containing protein</fullName>
    </recommendedName>
</protein>